<gene>
    <name evidence="2" type="ORF">CD29_05055</name>
</gene>
<evidence type="ECO:0000256" key="1">
    <source>
        <dbReference type="SAM" id="SignalP"/>
    </source>
</evidence>
<accession>A0A0A3I420</accession>
<organism evidence="2 3">
    <name type="scientific">Ureibacillus manganicus DSM 26584</name>
    <dbReference type="NCBI Taxonomy" id="1384049"/>
    <lineage>
        <taxon>Bacteria</taxon>
        <taxon>Bacillati</taxon>
        <taxon>Bacillota</taxon>
        <taxon>Bacilli</taxon>
        <taxon>Bacillales</taxon>
        <taxon>Caryophanaceae</taxon>
        <taxon>Ureibacillus</taxon>
    </lineage>
</organism>
<proteinExistence type="predicted"/>
<dbReference type="Pfam" id="PF14275">
    <property type="entry name" value="DUF4362"/>
    <property type="match status" value="1"/>
</dbReference>
<keyword evidence="1" id="KW-0732">Signal</keyword>
<name>A0A0A3I420_9BACL</name>
<dbReference type="InterPro" id="IPR025372">
    <property type="entry name" value="DUF4362"/>
</dbReference>
<protein>
    <recommendedName>
        <fullName evidence="4">DUF4362 domain-containing protein</fullName>
    </recommendedName>
</protein>
<sequence length="361" mass="41081">MRKICLYMIFLTLFVVMLAACNSQIESTSSEEQPSTIDNNSKLNVKGVSNVDIVNSHGNIEGLEKMTQFYDNAQNRVPSELRIVHYTIEGDPIVEDISYDGGTLQVTHDSTRDKFGSGEITTYHCGKLIEEMNPTNTTYIAVDCNDEYYGLQELLQINYNMSQQDLFEFELKYGLNEENEISTSTVDVNIATDVKQEVYKKLVYANYLGEKEFKSSCNNDDSITYNLLVKINGGQREFQWSDCDTSLDGIKFTNIANYIIEQSAIKENVQLTDTVLGYVLKIKDDELLIGEDLTMLDYEWVKDEIEHMNFEHFVYEFTVLEGVDTKEFIPGDKIVATIEGSIIGSKPGRAKVKEINKINLY</sequence>
<feature type="chain" id="PRO_5038893753" description="DUF4362 domain-containing protein" evidence="1">
    <location>
        <begin position="20"/>
        <end position="361"/>
    </location>
</feature>
<dbReference type="Proteomes" id="UP000030416">
    <property type="component" value="Unassembled WGS sequence"/>
</dbReference>
<dbReference type="STRING" id="1384049.CD29_05055"/>
<evidence type="ECO:0000313" key="2">
    <source>
        <dbReference type="EMBL" id="KGR79469.1"/>
    </source>
</evidence>
<evidence type="ECO:0000313" key="3">
    <source>
        <dbReference type="Proteomes" id="UP000030416"/>
    </source>
</evidence>
<dbReference type="AlphaFoldDB" id="A0A0A3I420"/>
<evidence type="ECO:0008006" key="4">
    <source>
        <dbReference type="Google" id="ProtNLM"/>
    </source>
</evidence>
<dbReference type="PROSITE" id="PS51257">
    <property type="entry name" value="PROKAR_LIPOPROTEIN"/>
    <property type="match status" value="1"/>
</dbReference>
<dbReference type="EMBL" id="JPVN01000005">
    <property type="protein sequence ID" value="KGR79469.1"/>
    <property type="molecule type" value="Genomic_DNA"/>
</dbReference>
<reference evidence="2 3" key="1">
    <citation type="submission" date="2014-02" db="EMBL/GenBank/DDBJ databases">
        <title>Draft genome sequence of Lysinibacillus manganicus DSM 26584T.</title>
        <authorList>
            <person name="Zhang F."/>
            <person name="Wang G."/>
            <person name="Zhang L."/>
        </authorList>
    </citation>
    <scope>NUCLEOTIDE SEQUENCE [LARGE SCALE GENOMIC DNA]</scope>
    <source>
        <strain evidence="2 3">DSM 26584</strain>
    </source>
</reference>
<dbReference type="eggNOG" id="ENOG5032ZZB">
    <property type="taxonomic scope" value="Bacteria"/>
</dbReference>
<feature type="signal peptide" evidence="1">
    <location>
        <begin position="1"/>
        <end position="19"/>
    </location>
</feature>
<dbReference type="RefSeq" id="WP_036183582.1">
    <property type="nucleotide sequence ID" value="NZ_AVDA01000005.1"/>
</dbReference>
<keyword evidence="3" id="KW-1185">Reference proteome</keyword>
<comment type="caution">
    <text evidence="2">The sequence shown here is derived from an EMBL/GenBank/DDBJ whole genome shotgun (WGS) entry which is preliminary data.</text>
</comment>
<dbReference type="OrthoDB" id="1912370at2"/>